<gene>
    <name evidence="1" type="ORF">DHETER_LOCUS14647</name>
</gene>
<feature type="non-terminal residue" evidence="1">
    <location>
        <position position="51"/>
    </location>
</feature>
<sequence>GNEFSTVESFKKTVQQDAKVAGFAFSVSLSKVSGGKKGGYTSFVILQYIIG</sequence>
<keyword evidence="2" id="KW-1185">Reference proteome</keyword>
<dbReference type="EMBL" id="CAJVPU010046227">
    <property type="protein sequence ID" value="CAG8751206.1"/>
    <property type="molecule type" value="Genomic_DNA"/>
</dbReference>
<feature type="non-terminal residue" evidence="1">
    <location>
        <position position="1"/>
    </location>
</feature>
<accession>A0ACA9QG09</accession>
<reference evidence="1" key="1">
    <citation type="submission" date="2021-06" db="EMBL/GenBank/DDBJ databases">
        <authorList>
            <person name="Kallberg Y."/>
            <person name="Tangrot J."/>
            <person name="Rosling A."/>
        </authorList>
    </citation>
    <scope>NUCLEOTIDE SEQUENCE</scope>
    <source>
        <strain evidence="1">IL203A</strain>
    </source>
</reference>
<protein>
    <submittedName>
        <fullName evidence="1">4218_t:CDS:1</fullName>
    </submittedName>
</protein>
<comment type="caution">
    <text evidence="1">The sequence shown here is derived from an EMBL/GenBank/DDBJ whole genome shotgun (WGS) entry which is preliminary data.</text>
</comment>
<proteinExistence type="predicted"/>
<organism evidence="1 2">
    <name type="scientific">Dentiscutata heterogama</name>
    <dbReference type="NCBI Taxonomy" id="1316150"/>
    <lineage>
        <taxon>Eukaryota</taxon>
        <taxon>Fungi</taxon>
        <taxon>Fungi incertae sedis</taxon>
        <taxon>Mucoromycota</taxon>
        <taxon>Glomeromycotina</taxon>
        <taxon>Glomeromycetes</taxon>
        <taxon>Diversisporales</taxon>
        <taxon>Gigasporaceae</taxon>
        <taxon>Dentiscutata</taxon>
    </lineage>
</organism>
<name>A0ACA9QG09_9GLOM</name>
<dbReference type="Proteomes" id="UP000789702">
    <property type="component" value="Unassembled WGS sequence"/>
</dbReference>
<evidence type="ECO:0000313" key="2">
    <source>
        <dbReference type="Proteomes" id="UP000789702"/>
    </source>
</evidence>
<evidence type="ECO:0000313" key="1">
    <source>
        <dbReference type="EMBL" id="CAG8751206.1"/>
    </source>
</evidence>